<gene>
    <name evidence="2" type="ORF">Tsubulata_039883</name>
</gene>
<keyword evidence="3" id="KW-1185">Reference proteome</keyword>
<reference evidence="2" key="2">
    <citation type="journal article" date="2023" name="Plants (Basel)">
        <title>Annotation of the Turnera subulata (Passifloraceae) Draft Genome Reveals the S-Locus Evolved after the Divergence of Turneroideae from Passifloroideae in a Stepwise Manner.</title>
        <authorList>
            <person name="Henning P.M."/>
            <person name="Roalson E.H."/>
            <person name="Mir W."/>
            <person name="McCubbin A.G."/>
            <person name="Shore J.S."/>
        </authorList>
    </citation>
    <scope>NUCLEOTIDE SEQUENCE</scope>
    <source>
        <strain evidence="2">F60SS</strain>
    </source>
</reference>
<dbReference type="GO" id="GO:0003824">
    <property type="term" value="F:catalytic activity"/>
    <property type="evidence" value="ECO:0007669"/>
    <property type="project" value="InterPro"/>
</dbReference>
<evidence type="ECO:0000259" key="1">
    <source>
        <dbReference type="Pfam" id="PF03372"/>
    </source>
</evidence>
<dbReference type="Gene3D" id="3.60.10.10">
    <property type="entry name" value="Endonuclease/exonuclease/phosphatase"/>
    <property type="match status" value="1"/>
</dbReference>
<evidence type="ECO:0000313" key="3">
    <source>
        <dbReference type="Proteomes" id="UP001141552"/>
    </source>
</evidence>
<evidence type="ECO:0000313" key="2">
    <source>
        <dbReference type="EMBL" id="KAJ4842416.1"/>
    </source>
</evidence>
<dbReference type="PANTHER" id="PTHR35218">
    <property type="entry name" value="RNASE H DOMAIN-CONTAINING PROTEIN"/>
    <property type="match status" value="1"/>
</dbReference>
<dbReference type="OrthoDB" id="1750980at2759"/>
<comment type="caution">
    <text evidence="2">The sequence shown here is derived from an EMBL/GenBank/DDBJ whole genome shotgun (WGS) entry which is preliminary data.</text>
</comment>
<sequence length="329" mass="37410">MVWNCRGAGSSEFMATVKEYVSVNKPQVLILVEPRISGRTADRVVRRIGFSHSHRVEAIGFSGGVWVLWQGKHARVDILANHLQFIHFWYATSSFCICVTAVYACPRAGKRQFLWNNLCSLASGSQEPWLVCGDFNAILHSSEARRVDLSLRLWCRRFQSCVEACDLGFFGPQFTWRRGTSWARIDRALGNSALLVLLSDIRVYHLPILYFDHRPLIIDLCGAPLHRWKVQAGFKFHAAWLTHPSFSEYVSSNWSSDVSVDVAIASMGQSLSQWNTSVFGNILLKKRSLLSRIHGIQSYLAMRPSTFLSNLEVHLQQELRDVLVQEELL</sequence>
<proteinExistence type="predicted"/>
<organism evidence="2 3">
    <name type="scientific">Turnera subulata</name>
    <dbReference type="NCBI Taxonomy" id="218843"/>
    <lineage>
        <taxon>Eukaryota</taxon>
        <taxon>Viridiplantae</taxon>
        <taxon>Streptophyta</taxon>
        <taxon>Embryophyta</taxon>
        <taxon>Tracheophyta</taxon>
        <taxon>Spermatophyta</taxon>
        <taxon>Magnoliopsida</taxon>
        <taxon>eudicotyledons</taxon>
        <taxon>Gunneridae</taxon>
        <taxon>Pentapetalae</taxon>
        <taxon>rosids</taxon>
        <taxon>fabids</taxon>
        <taxon>Malpighiales</taxon>
        <taxon>Passifloraceae</taxon>
        <taxon>Turnera</taxon>
    </lineage>
</organism>
<dbReference type="InterPro" id="IPR036691">
    <property type="entry name" value="Endo/exonu/phosph_ase_sf"/>
</dbReference>
<accession>A0A9Q0JH56</accession>
<reference evidence="2" key="1">
    <citation type="submission" date="2022-02" db="EMBL/GenBank/DDBJ databases">
        <authorList>
            <person name="Henning P.M."/>
            <person name="McCubbin A.G."/>
            <person name="Shore J.S."/>
        </authorList>
    </citation>
    <scope>NUCLEOTIDE SEQUENCE</scope>
    <source>
        <strain evidence="2">F60SS</strain>
        <tissue evidence="2">Leaves</tissue>
    </source>
</reference>
<dbReference type="EMBL" id="JAKUCV010002497">
    <property type="protein sequence ID" value="KAJ4842416.1"/>
    <property type="molecule type" value="Genomic_DNA"/>
</dbReference>
<protein>
    <recommendedName>
        <fullName evidence="1">Endonuclease/exonuclease/phosphatase domain-containing protein</fullName>
    </recommendedName>
</protein>
<name>A0A9Q0JH56_9ROSI</name>
<feature type="domain" description="Endonuclease/exonuclease/phosphatase" evidence="1">
    <location>
        <begin position="1"/>
        <end position="197"/>
    </location>
</feature>
<dbReference type="SUPFAM" id="SSF56219">
    <property type="entry name" value="DNase I-like"/>
    <property type="match status" value="1"/>
</dbReference>
<dbReference type="AlphaFoldDB" id="A0A9Q0JH56"/>
<dbReference type="PANTHER" id="PTHR35218:SF9">
    <property type="entry name" value="ENDONUCLEASE_EXONUCLEASE_PHOSPHATASE DOMAIN-CONTAINING PROTEIN"/>
    <property type="match status" value="1"/>
</dbReference>
<dbReference type="InterPro" id="IPR005135">
    <property type="entry name" value="Endo/exonuclease/phosphatase"/>
</dbReference>
<dbReference type="Pfam" id="PF03372">
    <property type="entry name" value="Exo_endo_phos"/>
    <property type="match status" value="1"/>
</dbReference>
<dbReference type="Proteomes" id="UP001141552">
    <property type="component" value="Unassembled WGS sequence"/>
</dbReference>